<feature type="chain" id="PRO_5047293041" description="diguanylate cyclase" evidence="4">
    <location>
        <begin position="20"/>
        <end position="581"/>
    </location>
</feature>
<dbReference type="SMART" id="SM00267">
    <property type="entry name" value="GGDEF"/>
    <property type="match status" value="1"/>
</dbReference>
<gene>
    <name evidence="6" type="ORF">L2725_16860</name>
</gene>
<keyword evidence="6" id="KW-0548">Nucleotidyltransferase</keyword>
<evidence type="ECO:0000256" key="2">
    <source>
        <dbReference type="ARBA" id="ARBA00034247"/>
    </source>
</evidence>
<accession>A0ABT0NAF5</accession>
<reference evidence="6 7" key="1">
    <citation type="submission" date="2022-01" db="EMBL/GenBank/DDBJ databases">
        <title>Whole genome-based taxonomy of the Shewanellaceae.</title>
        <authorList>
            <person name="Martin-Rodriguez A.J."/>
        </authorList>
    </citation>
    <scope>NUCLEOTIDE SEQUENCE [LARGE SCALE GENOMIC DNA]</scope>
    <source>
        <strain evidence="6 7">DSM 21332</strain>
    </source>
</reference>
<dbReference type="InterPro" id="IPR000160">
    <property type="entry name" value="GGDEF_dom"/>
</dbReference>
<evidence type="ECO:0000313" key="6">
    <source>
        <dbReference type="EMBL" id="MCL2915426.1"/>
    </source>
</evidence>
<proteinExistence type="predicted"/>
<keyword evidence="6" id="KW-0808">Transferase</keyword>
<evidence type="ECO:0000259" key="5">
    <source>
        <dbReference type="PROSITE" id="PS50887"/>
    </source>
</evidence>
<evidence type="ECO:0000256" key="3">
    <source>
        <dbReference type="SAM" id="Phobius"/>
    </source>
</evidence>
<keyword evidence="3" id="KW-1133">Transmembrane helix</keyword>
<dbReference type="SMART" id="SM00028">
    <property type="entry name" value="TPR"/>
    <property type="match status" value="4"/>
</dbReference>
<dbReference type="Gene3D" id="1.25.40.10">
    <property type="entry name" value="Tetratricopeptide repeat domain"/>
    <property type="match status" value="2"/>
</dbReference>
<evidence type="ECO:0000313" key="7">
    <source>
        <dbReference type="Proteomes" id="UP001202831"/>
    </source>
</evidence>
<dbReference type="Proteomes" id="UP001202831">
    <property type="component" value="Unassembled WGS sequence"/>
</dbReference>
<dbReference type="PANTHER" id="PTHR45138:SF9">
    <property type="entry name" value="DIGUANYLATE CYCLASE DGCM-RELATED"/>
    <property type="match status" value="1"/>
</dbReference>
<dbReference type="InterPro" id="IPR050469">
    <property type="entry name" value="Diguanylate_Cyclase"/>
</dbReference>
<dbReference type="Gene3D" id="3.30.70.270">
    <property type="match status" value="1"/>
</dbReference>
<dbReference type="EC" id="2.7.7.65" evidence="1"/>
<dbReference type="NCBIfam" id="TIGR00254">
    <property type="entry name" value="GGDEF"/>
    <property type="match status" value="1"/>
</dbReference>
<dbReference type="InterPro" id="IPR019734">
    <property type="entry name" value="TPR_rpt"/>
</dbReference>
<evidence type="ECO:0000256" key="1">
    <source>
        <dbReference type="ARBA" id="ARBA00012528"/>
    </source>
</evidence>
<comment type="catalytic activity">
    <reaction evidence="2">
        <text>2 GTP = 3',3'-c-di-GMP + 2 diphosphate</text>
        <dbReference type="Rhea" id="RHEA:24898"/>
        <dbReference type="ChEBI" id="CHEBI:33019"/>
        <dbReference type="ChEBI" id="CHEBI:37565"/>
        <dbReference type="ChEBI" id="CHEBI:58805"/>
        <dbReference type="EC" id="2.7.7.65"/>
    </reaction>
</comment>
<evidence type="ECO:0000256" key="4">
    <source>
        <dbReference type="SAM" id="SignalP"/>
    </source>
</evidence>
<dbReference type="GO" id="GO:0052621">
    <property type="term" value="F:diguanylate cyclase activity"/>
    <property type="evidence" value="ECO:0007669"/>
    <property type="project" value="UniProtKB-EC"/>
</dbReference>
<feature type="signal peptide" evidence="4">
    <location>
        <begin position="1"/>
        <end position="19"/>
    </location>
</feature>
<keyword evidence="3" id="KW-0812">Transmembrane</keyword>
<dbReference type="CDD" id="cd01949">
    <property type="entry name" value="GGDEF"/>
    <property type="match status" value="1"/>
</dbReference>
<keyword evidence="3" id="KW-0472">Membrane</keyword>
<comment type="caution">
    <text evidence="6">The sequence shown here is derived from an EMBL/GenBank/DDBJ whole genome shotgun (WGS) entry which is preliminary data.</text>
</comment>
<dbReference type="EMBL" id="JAKIKT010000007">
    <property type="protein sequence ID" value="MCL2915426.1"/>
    <property type="molecule type" value="Genomic_DNA"/>
</dbReference>
<keyword evidence="4" id="KW-0732">Signal</keyword>
<dbReference type="InterPro" id="IPR043128">
    <property type="entry name" value="Rev_trsase/Diguanyl_cyclase"/>
</dbReference>
<feature type="transmembrane region" description="Helical" evidence="3">
    <location>
        <begin position="381"/>
        <end position="403"/>
    </location>
</feature>
<dbReference type="RefSeq" id="WP_249250008.1">
    <property type="nucleotide sequence ID" value="NZ_JAKIKT010000007.1"/>
</dbReference>
<dbReference type="InterPro" id="IPR029787">
    <property type="entry name" value="Nucleotide_cyclase"/>
</dbReference>
<organism evidence="6 7">
    <name type="scientific">Shewanella corallii</name>
    <dbReference type="NCBI Taxonomy" id="560080"/>
    <lineage>
        <taxon>Bacteria</taxon>
        <taxon>Pseudomonadati</taxon>
        <taxon>Pseudomonadota</taxon>
        <taxon>Gammaproteobacteria</taxon>
        <taxon>Alteromonadales</taxon>
        <taxon>Shewanellaceae</taxon>
        <taxon>Shewanella</taxon>
    </lineage>
</organism>
<dbReference type="SUPFAM" id="SSF55073">
    <property type="entry name" value="Nucleotide cyclase"/>
    <property type="match status" value="1"/>
</dbReference>
<dbReference type="InterPro" id="IPR011990">
    <property type="entry name" value="TPR-like_helical_dom_sf"/>
</dbReference>
<feature type="domain" description="GGDEF" evidence="5">
    <location>
        <begin position="443"/>
        <end position="576"/>
    </location>
</feature>
<keyword evidence="7" id="KW-1185">Reference proteome</keyword>
<dbReference type="PANTHER" id="PTHR45138">
    <property type="entry name" value="REGULATORY COMPONENTS OF SENSORY TRANSDUCTION SYSTEM"/>
    <property type="match status" value="1"/>
</dbReference>
<name>A0ABT0NAF5_9GAMM</name>
<dbReference type="PROSITE" id="PS50887">
    <property type="entry name" value="GGDEF"/>
    <property type="match status" value="1"/>
</dbReference>
<dbReference type="Pfam" id="PF00990">
    <property type="entry name" value="GGDEF"/>
    <property type="match status" value="1"/>
</dbReference>
<sequence>MAKICWFLLVSLVSFAAQALDEVSIEQKLQSLEQALITEPAQTEQLITDLGEQIQEMSDSQRVRYYSQIGIKAILDANYQKSIGSFNLALELAGSLEEKVTIHYFMATAELSVRDYAKSLTHLSVMLQNIDNIDDAHLQVKSYNRLFNAYFQLGAHQEAAEYALLAHRLNAGKDPISHCTSSLFIGLSAFKLGDKAKALSWLNESVEYCGKHQLPLMVAMSHKGTGELLFSQDKFAEALAELKQAEAGYAKIGYQIEIVSVDSMLAQTYAALGRSDDAISYAMKAFDKAGQEEYMDARKRAVRVLADINYLRGNFQQAYDYQQIYLELTETMLSDIAAKSLAFQLAKFDSDEKDRHIHLLEQERGVYVEQRATEHQKQSNLTLLLLVAAAGLMICLIVIILGYTQRGRYKRMAQYDSLTGVMNRSTGFTKAENTYVSVMARHSVMSAIMVDLDAFKAVNDQHGHSTGDWALRMLVDGIKAKLRRMDILVRLSGEEFAIFLPDMPATDAESVAESIRLLVMEMEPRYAEDAFKLTASLGVSVSNEGDLSLDPILARADIALHQAKESGGNQVVVYGRHNQEV</sequence>
<dbReference type="SUPFAM" id="SSF48452">
    <property type="entry name" value="TPR-like"/>
    <property type="match status" value="2"/>
</dbReference>
<protein>
    <recommendedName>
        <fullName evidence="1">diguanylate cyclase</fullName>
        <ecNumber evidence="1">2.7.7.65</ecNumber>
    </recommendedName>
</protein>